<evidence type="ECO:0000313" key="2">
    <source>
        <dbReference type="EMBL" id="SMC13509.1"/>
    </source>
</evidence>
<accession>A0A1X7BWA1</accession>
<dbReference type="Pfam" id="PF00578">
    <property type="entry name" value="AhpC-TSA"/>
    <property type="match status" value="1"/>
</dbReference>
<dbReference type="SUPFAM" id="SSF52833">
    <property type="entry name" value="Thioredoxin-like"/>
    <property type="match status" value="1"/>
</dbReference>
<dbReference type="GO" id="GO:0016491">
    <property type="term" value="F:oxidoreductase activity"/>
    <property type="evidence" value="ECO:0007669"/>
    <property type="project" value="InterPro"/>
</dbReference>
<keyword evidence="3" id="KW-1185">Reference proteome</keyword>
<reference evidence="2 3" key="1">
    <citation type="submission" date="2017-03" db="EMBL/GenBank/DDBJ databases">
        <authorList>
            <person name="Afonso C.L."/>
            <person name="Miller P.J."/>
            <person name="Scott M.A."/>
            <person name="Spackman E."/>
            <person name="Goraichik I."/>
            <person name="Dimitrov K.M."/>
            <person name="Suarez D.L."/>
            <person name="Swayne D.E."/>
        </authorList>
    </citation>
    <scope>NUCLEOTIDE SEQUENCE [LARGE SCALE GENOMIC DNA]</scope>
    <source>
        <strain evidence="2 3">CECT 7745</strain>
    </source>
</reference>
<organism evidence="2 3">
    <name type="scientific">Roseovarius aestuarii</name>
    <dbReference type="NCBI Taxonomy" id="475083"/>
    <lineage>
        <taxon>Bacteria</taxon>
        <taxon>Pseudomonadati</taxon>
        <taxon>Pseudomonadota</taxon>
        <taxon>Alphaproteobacteria</taxon>
        <taxon>Rhodobacterales</taxon>
        <taxon>Roseobacteraceae</taxon>
        <taxon>Roseovarius</taxon>
    </lineage>
</organism>
<dbReference type="Gene3D" id="3.40.30.10">
    <property type="entry name" value="Glutaredoxin"/>
    <property type="match status" value="1"/>
</dbReference>
<dbReference type="InterPro" id="IPR000866">
    <property type="entry name" value="AhpC/TSA"/>
</dbReference>
<dbReference type="EMBL" id="FWXB01000014">
    <property type="protein sequence ID" value="SMC13509.1"/>
    <property type="molecule type" value="Genomic_DNA"/>
</dbReference>
<sequence>MQLGQPAPELSVTTWIDGAGQPTKKPLQLADLGDGFKLIYCFQHWCPGCHSHGFPTLQMLVRALAGKGFGFAVIQTVFEGFEENTVDRLRPTQERYGLAIPFGHDVQPAGAGLSGFMLDYQTGGTPWFTVIDPQGRVIYADFNLDPARFLAALGQDVPDGQWA</sequence>
<feature type="domain" description="Thioredoxin" evidence="1">
    <location>
        <begin position="1"/>
        <end position="158"/>
    </location>
</feature>
<dbReference type="PROSITE" id="PS51352">
    <property type="entry name" value="THIOREDOXIN_2"/>
    <property type="match status" value="1"/>
</dbReference>
<dbReference type="OrthoDB" id="9811352at2"/>
<evidence type="ECO:0000313" key="3">
    <source>
        <dbReference type="Proteomes" id="UP000193224"/>
    </source>
</evidence>
<dbReference type="RefSeq" id="WP_085801447.1">
    <property type="nucleotide sequence ID" value="NZ_FWXB01000014.1"/>
</dbReference>
<proteinExistence type="predicted"/>
<name>A0A1X7BWA1_9RHOB</name>
<dbReference type="AlphaFoldDB" id="A0A1X7BWA1"/>
<protein>
    <submittedName>
        <fullName evidence="2">AhpC/TSA family protein</fullName>
    </submittedName>
</protein>
<dbReference type="GO" id="GO:0016209">
    <property type="term" value="F:antioxidant activity"/>
    <property type="evidence" value="ECO:0007669"/>
    <property type="project" value="InterPro"/>
</dbReference>
<dbReference type="InterPro" id="IPR036249">
    <property type="entry name" value="Thioredoxin-like_sf"/>
</dbReference>
<dbReference type="InterPro" id="IPR013766">
    <property type="entry name" value="Thioredoxin_domain"/>
</dbReference>
<evidence type="ECO:0000259" key="1">
    <source>
        <dbReference type="PROSITE" id="PS51352"/>
    </source>
</evidence>
<dbReference type="Proteomes" id="UP000193224">
    <property type="component" value="Unassembled WGS sequence"/>
</dbReference>
<gene>
    <name evidence="2" type="ORF">ROA7745_03359</name>
</gene>